<reference evidence="2" key="1">
    <citation type="submission" date="2016-10" db="EMBL/GenBank/DDBJ databases">
        <authorList>
            <person name="Varghese N."/>
            <person name="Submissions S."/>
        </authorList>
    </citation>
    <scope>NUCLEOTIDE SEQUENCE [LARGE SCALE GENOMIC DNA]</scope>
    <source>
        <strain evidence="2">DSM 18579</strain>
    </source>
</reference>
<dbReference type="AlphaFoldDB" id="A0A1I0F9B5"/>
<accession>A0A1I0F9B5</accession>
<dbReference type="EMBL" id="FOHV01000037">
    <property type="protein sequence ID" value="SET54495.1"/>
    <property type="molecule type" value="Genomic_DNA"/>
</dbReference>
<protein>
    <submittedName>
        <fullName evidence="1">Uncharacterized protein</fullName>
    </submittedName>
</protein>
<gene>
    <name evidence="1" type="ORF">SAMN02583745_02687</name>
</gene>
<dbReference type="Pfam" id="PF24716">
    <property type="entry name" value="WapI"/>
    <property type="match status" value="1"/>
</dbReference>
<name>A0A1I0F9B5_9GAMM</name>
<evidence type="ECO:0000313" key="2">
    <source>
        <dbReference type="Proteomes" id="UP000242642"/>
    </source>
</evidence>
<proteinExistence type="predicted"/>
<dbReference type="Proteomes" id="UP000242642">
    <property type="component" value="Unassembled WGS sequence"/>
</dbReference>
<dbReference type="OrthoDB" id="6977913at2"/>
<keyword evidence="2" id="KW-1185">Reference proteome</keyword>
<evidence type="ECO:0000313" key="1">
    <source>
        <dbReference type="EMBL" id="SET54495.1"/>
    </source>
</evidence>
<dbReference type="InterPro" id="IPR056510">
    <property type="entry name" value="WapI"/>
</dbReference>
<dbReference type="RefSeq" id="WP_093322148.1">
    <property type="nucleotide sequence ID" value="NZ_FOHV01000037.1"/>
</dbReference>
<organism evidence="1 2">
    <name type="scientific">Thorsellia anophelis DSM 18579</name>
    <dbReference type="NCBI Taxonomy" id="1123402"/>
    <lineage>
        <taxon>Bacteria</taxon>
        <taxon>Pseudomonadati</taxon>
        <taxon>Pseudomonadota</taxon>
        <taxon>Gammaproteobacteria</taxon>
        <taxon>Enterobacterales</taxon>
        <taxon>Thorselliaceae</taxon>
        <taxon>Thorsellia</taxon>
    </lineage>
</organism>
<sequence length="148" mass="17542">MTKLQFSNTTVNLTIDIIRHQFPNSKCEYDSQWLVIEIDIDDKERNVKRTVQDPCLMVSELIKMRNWFQQVSNLKDSNQTLPDLTFLEPCIEFRHESNTNVSVHLFAELAIKNEFKMHQFDLTIVQLTQIVSTITNWYELYQKANTIE</sequence>